<keyword evidence="2" id="KW-0560">Oxidoreductase</keyword>
<evidence type="ECO:0000256" key="1">
    <source>
        <dbReference type="ARBA" id="ARBA00006484"/>
    </source>
</evidence>
<organism evidence="3 4">
    <name type="scientific">Gossypium tomentosum</name>
    <name type="common">Hawaiian cotton</name>
    <name type="synonym">Gossypium sandvicense</name>
    <dbReference type="NCBI Taxonomy" id="34277"/>
    <lineage>
        <taxon>Eukaryota</taxon>
        <taxon>Viridiplantae</taxon>
        <taxon>Streptophyta</taxon>
        <taxon>Embryophyta</taxon>
        <taxon>Tracheophyta</taxon>
        <taxon>Spermatophyta</taxon>
        <taxon>Magnoliopsida</taxon>
        <taxon>eudicotyledons</taxon>
        <taxon>Gunneridae</taxon>
        <taxon>Pentapetalae</taxon>
        <taxon>rosids</taxon>
        <taxon>malvids</taxon>
        <taxon>Malvales</taxon>
        <taxon>Malvaceae</taxon>
        <taxon>Malvoideae</taxon>
        <taxon>Gossypium</taxon>
    </lineage>
</organism>
<proteinExistence type="inferred from homology"/>
<name>A0A5D2N5M1_GOSTO</name>
<dbReference type="AlphaFoldDB" id="A0A5D2N5M1"/>
<gene>
    <name evidence="3" type="ORF">ES332_A11G022500v1</name>
</gene>
<evidence type="ECO:0000313" key="3">
    <source>
        <dbReference type="EMBL" id="TYH98808.1"/>
    </source>
</evidence>
<evidence type="ECO:0000256" key="2">
    <source>
        <dbReference type="ARBA" id="ARBA00023002"/>
    </source>
</evidence>
<dbReference type="InterPro" id="IPR036291">
    <property type="entry name" value="NAD(P)-bd_dom_sf"/>
</dbReference>
<sequence>MLETVKYLIGSRGASGFGSKSTAEEVTETCPDLRSITAIITGATSGIGAETARVLAKRGARLVIPARNLKAAAEAKARIVSEFPNSEIVIMALDLSSLITTNNAGRFAHHHAISEDGIEMTFATNYLGHFLLTKLLLNKMMETAKQSGVQGRIVNVSSSINGWFSGDMIRYLGQISRSKSQYDATLAYALSKLANVLHTKELAQRLKEMGANVTVNCVHPGIVRTRLTREREGFITDLFFILASKLLKTIPQAASTTCYVATHPRLENVSGKYFADCNETWTSKLGSDSIEASKLWTASEIMVSEIKKGLETYTNRPTERK</sequence>
<dbReference type="SUPFAM" id="SSF51735">
    <property type="entry name" value="NAD(P)-binding Rossmann-fold domains"/>
    <property type="match status" value="1"/>
</dbReference>
<evidence type="ECO:0008006" key="5">
    <source>
        <dbReference type="Google" id="ProtNLM"/>
    </source>
</evidence>
<dbReference type="PANTHER" id="PTHR24320">
    <property type="entry name" value="RETINOL DEHYDROGENASE"/>
    <property type="match status" value="1"/>
</dbReference>
<dbReference type="GO" id="GO:0016491">
    <property type="term" value="F:oxidoreductase activity"/>
    <property type="evidence" value="ECO:0007669"/>
    <property type="project" value="UniProtKB-KW"/>
</dbReference>
<evidence type="ECO:0000313" key="4">
    <source>
        <dbReference type="Proteomes" id="UP000322667"/>
    </source>
</evidence>
<comment type="similarity">
    <text evidence="1">Belongs to the short-chain dehydrogenases/reductases (SDR) family.</text>
</comment>
<accession>A0A5D2N5M1</accession>
<dbReference type="PANTHER" id="PTHR24320:SF114">
    <property type="entry name" value="OS03G0115700 PROTEIN"/>
    <property type="match status" value="1"/>
</dbReference>
<keyword evidence="4" id="KW-1185">Reference proteome</keyword>
<dbReference type="EMBL" id="CM017620">
    <property type="protein sequence ID" value="TYH98808.1"/>
    <property type="molecule type" value="Genomic_DNA"/>
</dbReference>
<dbReference type="PRINTS" id="PR00081">
    <property type="entry name" value="GDHRDH"/>
</dbReference>
<dbReference type="Proteomes" id="UP000322667">
    <property type="component" value="Chromosome A11"/>
</dbReference>
<reference evidence="3 4" key="1">
    <citation type="submission" date="2019-07" db="EMBL/GenBank/DDBJ databases">
        <title>WGS assembly of Gossypium tomentosum.</title>
        <authorList>
            <person name="Chen Z.J."/>
            <person name="Sreedasyam A."/>
            <person name="Ando A."/>
            <person name="Song Q."/>
            <person name="De L."/>
            <person name="Hulse-Kemp A."/>
            <person name="Ding M."/>
            <person name="Ye W."/>
            <person name="Kirkbride R."/>
            <person name="Jenkins J."/>
            <person name="Plott C."/>
            <person name="Lovell J."/>
            <person name="Lin Y.-M."/>
            <person name="Vaughn R."/>
            <person name="Liu B."/>
            <person name="Li W."/>
            <person name="Simpson S."/>
            <person name="Scheffler B."/>
            <person name="Saski C."/>
            <person name="Grover C."/>
            <person name="Hu G."/>
            <person name="Conover J."/>
            <person name="Carlson J."/>
            <person name="Shu S."/>
            <person name="Boston L."/>
            <person name="Williams M."/>
            <person name="Peterson D."/>
            <person name="Mcgee K."/>
            <person name="Jones D."/>
            <person name="Wendel J."/>
            <person name="Stelly D."/>
            <person name="Grimwood J."/>
            <person name="Schmutz J."/>
        </authorList>
    </citation>
    <scope>NUCLEOTIDE SEQUENCE [LARGE SCALE GENOMIC DNA]</scope>
    <source>
        <strain evidence="3">7179.01</strain>
    </source>
</reference>
<dbReference type="Pfam" id="PF00106">
    <property type="entry name" value="adh_short"/>
    <property type="match status" value="3"/>
</dbReference>
<dbReference type="InterPro" id="IPR002347">
    <property type="entry name" value="SDR_fam"/>
</dbReference>
<dbReference type="Gene3D" id="3.40.50.720">
    <property type="entry name" value="NAD(P)-binding Rossmann-like Domain"/>
    <property type="match status" value="1"/>
</dbReference>
<protein>
    <recommendedName>
        <fullName evidence="5">Short-chain dehydrogenase TIC 32, chloroplastic-like</fullName>
    </recommendedName>
</protein>